<comment type="subcellular location">
    <subcellularLocation>
        <location evidence="1">Cell membrane</location>
        <topology evidence="1">Multi-pass membrane protein</topology>
    </subcellularLocation>
</comment>
<reference evidence="7" key="1">
    <citation type="submission" date="2020-10" db="EMBL/GenBank/DDBJ databases">
        <title>Bacterium isolated from coastal waters sediment.</title>
        <authorList>
            <person name="Chen R.-J."/>
            <person name="Lu D.-C."/>
            <person name="Zhu K.-L."/>
            <person name="Du Z.-J."/>
        </authorList>
    </citation>
    <scope>NUCLEOTIDE SEQUENCE</scope>
    <source>
        <strain evidence="7">N1Y112</strain>
    </source>
</reference>
<dbReference type="RefSeq" id="WP_193952091.1">
    <property type="nucleotide sequence ID" value="NZ_JADEYS010000003.1"/>
</dbReference>
<evidence type="ECO:0000313" key="8">
    <source>
        <dbReference type="Proteomes" id="UP000640333"/>
    </source>
</evidence>
<keyword evidence="4 6" id="KW-1133">Transmembrane helix</keyword>
<keyword evidence="8" id="KW-1185">Reference proteome</keyword>
<keyword evidence="2" id="KW-1003">Cell membrane</keyword>
<evidence type="ECO:0000256" key="4">
    <source>
        <dbReference type="ARBA" id="ARBA00022989"/>
    </source>
</evidence>
<protein>
    <submittedName>
        <fullName evidence="7">CidA/LrgA family protein</fullName>
    </submittedName>
</protein>
<dbReference type="AlphaFoldDB" id="A0A8J7FBU8"/>
<evidence type="ECO:0000256" key="1">
    <source>
        <dbReference type="ARBA" id="ARBA00004651"/>
    </source>
</evidence>
<dbReference type="PANTHER" id="PTHR33931:SF2">
    <property type="entry name" value="HOLIN-LIKE PROTEIN CIDA"/>
    <property type="match status" value="1"/>
</dbReference>
<sequence length="123" mass="12858">MVAGFLVLLCCQLLGELIVYGLDIPVPGAVVGMVLLLIGLMLRGEVAGGLRTSSEGLLSILPMMLVPAGVGLMVHFELIAAGWVAILAALVVSTFVTLLIVTLLLKWTHSSADKPHAQGEVNE</sequence>
<dbReference type="Proteomes" id="UP000640333">
    <property type="component" value="Unassembled WGS sequence"/>
</dbReference>
<evidence type="ECO:0000256" key="5">
    <source>
        <dbReference type="ARBA" id="ARBA00023136"/>
    </source>
</evidence>
<feature type="transmembrane region" description="Helical" evidence="6">
    <location>
        <begin position="25"/>
        <end position="44"/>
    </location>
</feature>
<dbReference type="EMBL" id="JADEYS010000003">
    <property type="protein sequence ID" value="MBE9396544.1"/>
    <property type="molecule type" value="Genomic_DNA"/>
</dbReference>
<keyword evidence="3 6" id="KW-0812">Transmembrane</keyword>
<dbReference type="PANTHER" id="PTHR33931">
    <property type="entry name" value="HOLIN-LIKE PROTEIN CIDA-RELATED"/>
    <property type="match status" value="1"/>
</dbReference>
<organism evidence="7 8">
    <name type="scientific">Pontibacterium sinense</name>
    <dbReference type="NCBI Taxonomy" id="2781979"/>
    <lineage>
        <taxon>Bacteria</taxon>
        <taxon>Pseudomonadati</taxon>
        <taxon>Pseudomonadota</taxon>
        <taxon>Gammaproteobacteria</taxon>
        <taxon>Oceanospirillales</taxon>
        <taxon>Oceanospirillaceae</taxon>
        <taxon>Pontibacterium</taxon>
    </lineage>
</organism>
<name>A0A8J7FBU8_9GAMM</name>
<keyword evidence="5 6" id="KW-0472">Membrane</keyword>
<feature type="transmembrane region" description="Helical" evidence="6">
    <location>
        <begin position="82"/>
        <end position="105"/>
    </location>
</feature>
<proteinExistence type="predicted"/>
<dbReference type="GO" id="GO:0005886">
    <property type="term" value="C:plasma membrane"/>
    <property type="evidence" value="ECO:0007669"/>
    <property type="project" value="UniProtKB-SubCell"/>
</dbReference>
<evidence type="ECO:0000256" key="6">
    <source>
        <dbReference type="SAM" id="Phobius"/>
    </source>
</evidence>
<feature type="transmembrane region" description="Helical" evidence="6">
    <location>
        <begin position="56"/>
        <end position="76"/>
    </location>
</feature>
<dbReference type="Pfam" id="PF03788">
    <property type="entry name" value="LrgA"/>
    <property type="match status" value="1"/>
</dbReference>
<evidence type="ECO:0000256" key="3">
    <source>
        <dbReference type="ARBA" id="ARBA00022692"/>
    </source>
</evidence>
<comment type="caution">
    <text evidence="7">The sequence shown here is derived from an EMBL/GenBank/DDBJ whole genome shotgun (WGS) entry which is preliminary data.</text>
</comment>
<evidence type="ECO:0000313" key="7">
    <source>
        <dbReference type="EMBL" id="MBE9396544.1"/>
    </source>
</evidence>
<dbReference type="InterPro" id="IPR005538">
    <property type="entry name" value="LrgA/CidA"/>
</dbReference>
<accession>A0A8J7FBU8</accession>
<gene>
    <name evidence="7" type="ORF">IOQ59_04630</name>
</gene>
<evidence type="ECO:0000256" key="2">
    <source>
        <dbReference type="ARBA" id="ARBA00022475"/>
    </source>
</evidence>